<keyword evidence="5" id="KW-0547">Nucleotide-binding</keyword>
<reference evidence="14 15" key="1">
    <citation type="journal article" date="2010" name="J. Bacteriol.">
        <title>Complete genome sequence of the thermophilic, obligately chemolithoautotrophic hydrogen-oxidizing bacterium Hydrogenobacter thermophilus TK-6.</title>
        <authorList>
            <person name="Arai H."/>
            <person name="Kanbe H."/>
            <person name="Ishii M."/>
            <person name="Igarashi Y."/>
        </authorList>
    </citation>
    <scope>NUCLEOTIDE SEQUENCE [LARGE SCALE GENOMIC DNA]</scope>
    <source>
        <strain evidence="15">DSM 6534 / IAM 12695 / TK-6 [Tokyo]</strain>
    </source>
</reference>
<evidence type="ECO:0000256" key="2">
    <source>
        <dbReference type="ARBA" id="ARBA00009046"/>
    </source>
</evidence>
<dbReference type="PATRIC" id="fig|608538.5.peg.1266"/>
<name>D3DIP9_HYDTT</name>
<dbReference type="EMBL" id="AP011112">
    <property type="protein sequence ID" value="BAI69701.1"/>
    <property type="molecule type" value="Genomic_DNA"/>
</dbReference>
<dbReference type="GO" id="GO:0036297">
    <property type="term" value="P:interstrand cross-link repair"/>
    <property type="evidence" value="ECO:0007669"/>
    <property type="project" value="TreeGrafter"/>
</dbReference>
<keyword evidence="7" id="KW-0347">Helicase</keyword>
<dbReference type="OrthoDB" id="9810236at2"/>
<evidence type="ECO:0000256" key="8">
    <source>
        <dbReference type="ARBA" id="ARBA00022840"/>
    </source>
</evidence>
<evidence type="ECO:0000313" key="15">
    <source>
        <dbReference type="Proteomes" id="UP000002574"/>
    </source>
</evidence>
<dbReference type="GO" id="GO:0006289">
    <property type="term" value="P:nucleotide-excision repair"/>
    <property type="evidence" value="ECO:0007669"/>
    <property type="project" value="TreeGrafter"/>
</dbReference>
<keyword evidence="15" id="KW-1185">Reference proteome</keyword>
<dbReference type="Gene3D" id="3.40.50.300">
    <property type="entry name" value="P-loop containing nucleotide triphosphate hydrolases"/>
    <property type="match status" value="2"/>
</dbReference>
<dbReference type="NCBIfam" id="TIGR01587">
    <property type="entry name" value="cas3_core"/>
    <property type="match status" value="1"/>
</dbReference>
<evidence type="ECO:0000256" key="9">
    <source>
        <dbReference type="ARBA" id="ARBA00023118"/>
    </source>
</evidence>
<dbReference type="Pfam" id="PF22590">
    <property type="entry name" value="Cas3-like_C_2"/>
    <property type="match status" value="1"/>
</dbReference>
<evidence type="ECO:0000256" key="5">
    <source>
        <dbReference type="ARBA" id="ARBA00022741"/>
    </source>
</evidence>
<evidence type="ECO:0000259" key="12">
    <source>
        <dbReference type="PROSITE" id="PS51194"/>
    </source>
</evidence>
<dbReference type="PROSITE" id="PS51643">
    <property type="entry name" value="HD_CAS3"/>
    <property type="match status" value="1"/>
</dbReference>
<dbReference type="GO" id="GO:0043138">
    <property type="term" value="F:3'-5' DNA helicase activity"/>
    <property type="evidence" value="ECO:0007669"/>
    <property type="project" value="TreeGrafter"/>
</dbReference>
<feature type="domain" description="HD Cas3-type" evidence="13">
    <location>
        <begin position="8"/>
        <end position="210"/>
    </location>
</feature>
<dbReference type="InterPro" id="IPR054712">
    <property type="entry name" value="Cas3-like_dom"/>
</dbReference>
<dbReference type="GO" id="GO:0005524">
    <property type="term" value="F:ATP binding"/>
    <property type="evidence" value="ECO:0007669"/>
    <property type="project" value="UniProtKB-KW"/>
</dbReference>
<keyword evidence="3" id="KW-0540">Nuclease</keyword>
<dbReference type="InterPro" id="IPR027417">
    <property type="entry name" value="P-loop_NTPase"/>
</dbReference>
<dbReference type="Proteomes" id="UP000002574">
    <property type="component" value="Chromosome"/>
</dbReference>
<dbReference type="InterPro" id="IPR011545">
    <property type="entry name" value="DEAD/DEAH_box_helicase_dom"/>
</dbReference>
<dbReference type="RefSeq" id="WP_012963881.1">
    <property type="nucleotide sequence ID" value="NC_013799.1"/>
</dbReference>
<protein>
    <submittedName>
        <fullName evidence="14">CRISPR-associated helicase</fullName>
    </submittedName>
</protein>
<dbReference type="KEGG" id="hth:HTH_1247"/>
<keyword evidence="8" id="KW-0067">ATP-binding</keyword>
<dbReference type="Gene3D" id="1.10.3210.30">
    <property type="match status" value="1"/>
</dbReference>
<proteinExistence type="inferred from homology"/>
<evidence type="ECO:0000256" key="1">
    <source>
        <dbReference type="ARBA" id="ARBA00006847"/>
    </source>
</evidence>
<keyword evidence="4" id="KW-0479">Metal-binding</keyword>
<dbReference type="GO" id="GO:0046872">
    <property type="term" value="F:metal ion binding"/>
    <property type="evidence" value="ECO:0007669"/>
    <property type="project" value="UniProtKB-KW"/>
</dbReference>
<dbReference type="STRING" id="608538.HTH_1247"/>
<dbReference type="CDD" id="cd09641">
    <property type="entry name" value="Cas3''_I"/>
    <property type="match status" value="1"/>
</dbReference>
<keyword evidence="9" id="KW-0051">Antiviral defense</keyword>
<feature type="coiled-coil region" evidence="10">
    <location>
        <begin position="156"/>
        <end position="183"/>
    </location>
</feature>
<feature type="domain" description="Helicase C-terminal" evidence="12">
    <location>
        <begin position="467"/>
        <end position="617"/>
    </location>
</feature>
<dbReference type="SMART" id="SM00490">
    <property type="entry name" value="HELICc"/>
    <property type="match status" value="1"/>
</dbReference>
<dbReference type="SMART" id="SM00487">
    <property type="entry name" value="DEXDc"/>
    <property type="match status" value="1"/>
</dbReference>
<dbReference type="eggNOG" id="COG2254">
    <property type="taxonomic scope" value="Bacteria"/>
</dbReference>
<dbReference type="GO" id="GO:0016787">
    <property type="term" value="F:hydrolase activity"/>
    <property type="evidence" value="ECO:0007669"/>
    <property type="project" value="UniProtKB-KW"/>
</dbReference>
<accession>D3DIP9</accession>
<evidence type="ECO:0000259" key="13">
    <source>
        <dbReference type="PROSITE" id="PS51643"/>
    </source>
</evidence>
<evidence type="ECO:0000256" key="4">
    <source>
        <dbReference type="ARBA" id="ARBA00022723"/>
    </source>
</evidence>
<evidence type="ECO:0000256" key="6">
    <source>
        <dbReference type="ARBA" id="ARBA00022801"/>
    </source>
</evidence>
<comment type="similarity">
    <text evidence="1">In the N-terminal section; belongs to the CRISPR-associated nuclease Cas3-HD family.</text>
</comment>
<dbReference type="PROSITE" id="PS51192">
    <property type="entry name" value="HELICASE_ATP_BIND_1"/>
    <property type="match status" value="1"/>
</dbReference>
<evidence type="ECO:0000256" key="10">
    <source>
        <dbReference type="SAM" id="Coils"/>
    </source>
</evidence>
<evidence type="ECO:0000256" key="3">
    <source>
        <dbReference type="ARBA" id="ARBA00022722"/>
    </source>
</evidence>
<keyword evidence="6" id="KW-0378">Hydrolase</keyword>
<dbReference type="SUPFAM" id="SSF52540">
    <property type="entry name" value="P-loop containing nucleoside triphosphate hydrolases"/>
    <property type="match status" value="1"/>
</dbReference>
<gene>
    <name evidence="14" type="primary">cas3</name>
    <name evidence="14" type="ordered locus">HTH_1247</name>
</gene>
<dbReference type="NCBIfam" id="TIGR01596">
    <property type="entry name" value="cas3_HD"/>
    <property type="match status" value="1"/>
</dbReference>
<evidence type="ECO:0000259" key="11">
    <source>
        <dbReference type="PROSITE" id="PS51192"/>
    </source>
</evidence>
<dbReference type="GO" id="GO:0051607">
    <property type="term" value="P:defense response to virus"/>
    <property type="evidence" value="ECO:0007669"/>
    <property type="project" value="UniProtKB-KW"/>
</dbReference>
<dbReference type="Pfam" id="PF00270">
    <property type="entry name" value="DEAD"/>
    <property type="match status" value="1"/>
</dbReference>
<evidence type="ECO:0000256" key="7">
    <source>
        <dbReference type="ARBA" id="ARBA00022806"/>
    </source>
</evidence>
<evidence type="ECO:0000313" key="14">
    <source>
        <dbReference type="EMBL" id="BAI69701.1"/>
    </source>
</evidence>
<sequence length="768" mass="90066">METKSGIYSHPGIFIEDHINRCLELLSFYLQRELPLISDEFVLSATLSVALHDFGKCTKYFQDYITGKGRRSEFSKHSLLSAVYTYYCAKKLISDPKLLSFSFVACKSHHTDPESFTSEFTFDKDEIERLKIQIESIDQEKTNIFISNLNLPENVKKSLFLNKEEFKNKLTEIEKEIKSFRKSFHKCESKIEDFVKFQYLFSLLLDSDKTETGAKSFRPKRVSCIPLHVVSRYKANNLPKSREIDHLREEAYKEILSKEVDLSKRIYSITLPTGMGKTLTGFAFALKLRELIKNEKGTTPRIIYSLPFVSIIDQNAEVLIKVLKTEFHEIEGRILIKHHHLSEPRFEEYEFSEARLLTEGWNSEIVITTFVQLFHTLISARNSEFRRFNKLANSILLIDEVQALPTKYWHLIREVLREVSKNLDVYIILMTATQPYLLEEAVELADPHVFRKRLDRIRVFINLEGVSLGQFVNSLEFKKDKTYLFITNTISSSKELYRLLKERMNEKICYLSTSVLPYERLRRIEEIKKGKYRFVVSTQLVEAGVDIDFDEVYRDFAPFDSLNQSAGRCNRNMERGKGNFYVIKLTDSEGKPFYSRIYDSVLCNITEEMLKGVKELSEPELTNLIEEYFCKVWEKTTPDKSKKILEAVKCFSFSSGDISIRNFELMEDDRYKKDVFVEINDEASEVWSRAKSIIEDLKKKKIDIFKAKEEFEKLKPDFYKFVVTVNIKENEPSYDQELKTFFVSQDMLERYYNSETGFIEKGEAFFEV</sequence>
<dbReference type="eggNOG" id="COG1203">
    <property type="taxonomic scope" value="Bacteria"/>
</dbReference>
<organism evidence="14 15">
    <name type="scientific">Hydrogenobacter thermophilus (strain DSM 6534 / IAM 12695 / TK-6)</name>
    <dbReference type="NCBI Taxonomy" id="608538"/>
    <lineage>
        <taxon>Bacteria</taxon>
        <taxon>Pseudomonadati</taxon>
        <taxon>Aquificota</taxon>
        <taxon>Aquificia</taxon>
        <taxon>Aquificales</taxon>
        <taxon>Aquificaceae</taxon>
        <taxon>Hydrogenobacter</taxon>
    </lineage>
</organism>
<comment type="similarity">
    <text evidence="2">In the central section; belongs to the CRISPR-associated helicase Cas3 family.</text>
</comment>
<feature type="domain" description="Helicase ATP-binding" evidence="11">
    <location>
        <begin position="258"/>
        <end position="452"/>
    </location>
</feature>
<dbReference type="InterPro" id="IPR006483">
    <property type="entry name" value="CRISPR-assoc_Cas3_HD"/>
</dbReference>
<dbReference type="InterPro" id="IPR038257">
    <property type="entry name" value="CRISPR-assoc_Cas3_HD_sf"/>
</dbReference>
<dbReference type="PROSITE" id="PS51194">
    <property type="entry name" value="HELICASE_CTER"/>
    <property type="match status" value="1"/>
</dbReference>
<dbReference type="InterPro" id="IPR014001">
    <property type="entry name" value="Helicase_ATP-bd"/>
</dbReference>
<dbReference type="PANTHER" id="PTHR47957">
    <property type="entry name" value="ATP-DEPENDENT HELICASE HRQ1"/>
    <property type="match status" value="1"/>
</dbReference>
<keyword evidence="10" id="KW-0175">Coiled coil</keyword>
<dbReference type="GO" id="GO:0003676">
    <property type="term" value="F:nucleic acid binding"/>
    <property type="evidence" value="ECO:0007669"/>
    <property type="project" value="InterPro"/>
</dbReference>
<dbReference type="InterPro" id="IPR001650">
    <property type="entry name" value="Helicase_C-like"/>
</dbReference>
<dbReference type="CDD" id="cd17930">
    <property type="entry name" value="DEXHc_cas3"/>
    <property type="match status" value="1"/>
</dbReference>
<dbReference type="GO" id="GO:0004518">
    <property type="term" value="F:nuclease activity"/>
    <property type="evidence" value="ECO:0007669"/>
    <property type="project" value="UniProtKB-KW"/>
</dbReference>
<dbReference type="AlphaFoldDB" id="D3DIP9"/>
<dbReference type="InterPro" id="IPR006474">
    <property type="entry name" value="Helicase_Cas3_CRISPR-ass_core"/>
</dbReference>
<dbReference type="PANTHER" id="PTHR47957:SF3">
    <property type="entry name" value="ATP-DEPENDENT HELICASE HRQ1"/>
    <property type="match status" value="1"/>
</dbReference>
<dbReference type="KEGG" id="hte:Hydth_1239"/>